<keyword evidence="4" id="KW-0472">Membrane</keyword>
<evidence type="ECO:0000313" key="6">
    <source>
        <dbReference type="EMBL" id="QUI24539.1"/>
    </source>
</evidence>
<dbReference type="PANTHER" id="PTHR43280">
    <property type="entry name" value="ARAC-FAMILY TRANSCRIPTIONAL REGULATOR"/>
    <property type="match status" value="1"/>
</dbReference>
<dbReference type="SUPFAM" id="SSF46689">
    <property type="entry name" value="Homeodomain-like"/>
    <property type="match status" value="2"/>
</dbReference>
<evidence type="ECO:0000256" key="4">
    <source>
        <dbReference type="SAM" id="Phobius"/>
    </source>
</evidence>
<keyword evidence="4" id="KW-0812">Transmembrane</keyword>
<dbReference type="InterPro" id="IPR018060">
    <property type="entry name" value="HTH_AraC"/>
</dbReference>
<dbReference type="KEGG" id="vpy:HZI73_20520"/>
<evidence type="ECO:0000256" key="3">
    <source>
        <dbReference type="ARBA" id="ARBA00023163"/>
    </source>
</evidence>
<dbReference type="Proteomes" id="UP000683246">
    <property type="component" value="Chromosome"/>
</dbReference>
<evidence type="ECO:0000259" key="5">
    <source>
        <dbReference type="PROSITE" id="PS01124"/>
    </source>
</evidence>
<feature type="domain" description="HTH araC/xylS-type" evidence="5">
    <location>
        <begin position="663"/>
        <end position="761"/>
    </location>
</feature>
<dbReference type="GO" id="GO:0003700">
    <property type="term" value="F:DNA-binding transcription factor activity"/>
    <property type="evidence" value="ECO:0007669"/>
    <property type="project" value="InterPro"/>
</dbReference>
<evidence type="ECO:0000256" key="1">
    <source>
        <dbReference type="ARBA" id="ARBA00023015"/>
    </source>
</evidence>
<gene>
    <name evidence="6" type="ORF">HZI73_20520</name>
</gene>
<sequence>MANNHPIHLIKQRTFILYFLSFLLSIVFSVIILGIVSYQLTVGSLEHEIIKSSSNALQQTNATLVSTLNEINDVTFQIGLNGSVSNYLYNTDNRFLLNAIHDTIKSYKQSHDYIESIELYAKPNKHIISSMGATQLFNNQISYQWIGKMENSKAQTKWLLSGQHINSEYKKINIISFIRKLPIGYNLRLGYITLHIDEQSISSIINTFNIHEDARTYMIDSTKSIISSLDKSLIKQANDQVFIERIVNNTKMEGQLTTPNGESLVFYIKNNVNDWIIISEVPYTYITYKTNKILFTTLTLCLGIIILGIIAAYYLSIRLYKPIIKLMAKAHVVDAEPQENSKNEFSYLSGVFDHITIHNKNLKKDIFLSAPALKEKFAYDLIHHKYTSLADVKEQITFLKLQLSLHDYVVLLIEIDNFDAIFEHNNIEDINLHKFAMDNIIHEIFIKNYTILTVDVDMKRLCLIVNVNTNEHLLHCENLYNLSKELIQVILSILKIEVTVSIGNIYDSILQLDMSYREAHDIMNYKIVLSKNIMFYEHYNNDVRMNYHYPIHTISHIINNLKTGDANKIARYLDKITDDIKKNYNLTYENIYRIFNQVIDSLILTLQELQIPLDKVLGENYFIYKELSNQKSIDSINDWLKEIFSKCCHFIHANNPDSNHYVEKIRSYINNNYKKDIFIDIIADYVNLNATYMCRIFKQETGKTVLEYITEKRMEEGKTLLINTDLTIGDIAGKLGYNNVHSFMRHFKSAEGITPGNYRKMAR</sequence>
<feature type="transmembrane region" description="Helical" evidence="4">
    <location>
        <begin position="15"/>
        <end position="38"/>
    </location>
</feature>
<keyword evidence="1" id="KW-0805">Transcription regulation</keyword>
<dbReference type="AlphaFoldDB" id="A0A8J8SIK2"/>
<dbReference type="PROSITE" id="PS01124">
    <property type="entry name" value="HTH_ARAC_FAMILY_2"/>
    <property type="match status" value="1"/>
</dbReference>
<keyword evidence="3" id="KW-0804">Transcription</keyword>
<dbReference type="RefSeq" id="WP_212695230.1">
    <property type="nucleotide sequence ID" value="NZ_CP058649.1"/>
</dbReference>
<evidence type="ECO:0000313" key="7">
    <source>
        <dbReference type="Proteomes" id="UP000683246"/>
    </source>
</evidence>
<keyword evidence="4" id="KW-1133">Transmembrane helix</keyword>
<dbReference type="PANTHER" id="PTHR43280:SF28">
    <property type="entry name" value="HTH-TYPE TRANSCRIPTIONAL ACTIVATOR RHAS"/>
    <property type="match status" value="1"/>
</dbReference>
<keyword evidence="7" id="KW-1185">Reference proteome</keyword>
<dbReference type="Gene3D" id="1.10.10.60">
    <property type="entry name" value="Homeodomain-like"/>
    <property type="match status" value="2"/>
</dbReference>
<organism evidence="6 7">
    <name type="scientific">Vallitalea pronyensis</name>
    <dbReference type="NCBI Taxonomy" id="1348613"/>
    <lineage>
        <taxon>Bacteria</taxon>
        <taxon>Bacillati</taxon>
        <taxon>Bacillota</taxon>
        <taxon>Clostridia</taxon>
        <taxon>Lachnospirales</taxon>
        <taxon>Vallitaleaceae</taxon>
        <taxon>Vallitalea</taxon>
    </lineage>
</organism>
<dbReference type="InterPro" id="IPR009057">
    <property type="entry name" value="Homeodomain-like_sf"/>
</dbReference>
<accession>A0A8J8SIK2</accession>
<protein>
    <submittedName>
        <fullName evidence="6">AraC family transcriptional regulator</fullName>
    </submittedName>
</protein>
<keyword evidence="2" id="KW-0238">DNA-binding</keyword>
<reference evidence="6" key="1">
    <citation type="submission" date="2020-07" db="EMBL/GenBank/DDBJ databases">
        <title>Vallitalea pronyensis genome.</title>
        <authorList>
            <person name="Postec A."/>
        </authorList>
    </citation>
    <scope>NUCLEOTIDE SEQUENCE</scope>
    <source>
        <strain evidence="6">FatNI3</strain>
    </source>
</reference>
<dbReference type="EMBL" id="CP058649">
    <property type="protein sequence ID" value="QUI24539.1"/>
    <property type="molecule type" value="Genomic_DNA"/>
</dbReference>
<dbReference type="SMART" id="SM00342">
    <property type="entry name" value="HTH_ARAC"/>
    <property type="match status" value="1"/>
</dbReference>
<proteinExistence type="predicted"/>
<name>A0A8J8SIK2_9FIRM</name>
<dbReference type="Gene3D" id="3.30.450.20">
    <property type="entry name" value="PAS domain"/>
    <property type="match status" value="1"/>
</dbReference>
<dbReference type="Pfam" id="PF12833">
    <property type="entry name" value="HTH_18"/>
    <property type="match status" value="1"/>
</dbReference>
<dbReference type="GO" id="GO:0043565">
    <property type="term" value="F:sequence-specific DNA binding"/>
    <property type="evidence" value="ECO:0007669"/>
    <property type="project" value="InterPro"/>
</dbReference>
<feature type="transmembrane region" description="Helical" evidence="4">
    <location>
        <begin position="293"/>
        <end position="315"/>
    </location>
</feature>
<evidence type="ECO:0000256" key="2">
    <source>
        <dbReference type="ARBA" id="ARBA00023125"/>
    </source>
</evidence>